<keyword evidence="3" id="KW-1185">Reference proteome</keyword>
<reference evidence="2 3" key="1">
    <citation type="submission" date="2021-12" db="EMBL/GenBank/DDBJ databases">
        <title>A phylogenomic analysis of Limosilactobacillus reuteri reveals ancient and stable evolutionary relationships with rodents and birds and zoonotic transmission to humans.</title>
        <authorList>
            <person name="Li F."/>
            <person name="Li X."/>
            <person name="Cheng C."/>
            <person name="Tollenaar S."/>
            <person name="Zhang J.S."/>
            <person name="Simpson D."/>
            <person name="Tasseva G."/>
            <person name="Perez-Munoz M.E."/>
            <person name="Frese S."/>
            <person name="Gaenzle M.G."/>
            <person name="Walter J."/>
            <person name="Zheng J."/>
        </authorList>
    </citation>
    <scope>NUCLEOTIDE SEQUENCE [LARGE SCALE GENOMIC DNA]</scope>
    <source>
        <strain evidence="2 3">WF-AF5-A</strain>
    </source>
</reference>
<feature type="compositionally biased region" description="Polar residues" evidence="1">
    <location>
        <begin position="352"/>
        <end position="369"/>
    </location>
</feature>
<sequence>MRTLTIDDNWKDWKFGDTDAVMTFTAQNDDQTPDFTDKTLTFKIADSAASTPDNPKDYVASAAGYVENNKVLLKTEDVKTLTPGTYSVELWVMDNSTEKNAIYPSKSFAFFTIEENTMKVSDITNVPSKTLEAIYADLKQWMGTVKKGAQGDPGKTPKIVMGAVTKLSPDAQPSATLVPLQSDPNTYTLNLQIPQGAKGEQGLPGTPGVGDKGLDGNDGLTPTIDPNTKHWMIGNTDTGVVAEGQAGKDADPSKYVPLVSFNDLRQKVQDNATSLDALQKSTVNKDLKAQIDKLSTQVSDLTKQVKALQEAKSDTPKSDEPAKSDDDDQSAKSDTPSSSADPASTPIPDSTPADSSTETSATPVSDTAN</sequence>
<proteinExistence type="predicted"/>
<protein>
    <submittedName>
        <fullName evidence="2">Uncharacterized protein</fullName>
    </submittedName>
</protein>
<dbReference type="EMBL" id="JAJPDJ010000070">
    <property type="protein sequence ID" value="MCD7139322.1"/>
    <property type="molecule type" value="Genomic_DNA"/>
</dbReference>
<feature type="compositionally biased region" description="Low complexity" evidence="1">
    <location>
        <begin position="332"/>
        <end position="350"/>
    </location>
</feature>
<name>A0ABS8RE69_9LACO</name>
<comment type="caution">
    <text evidence="2">The sequence shown here is derived from an EMBL/GenBank/DDBJ whole genome shotgun (WGS) entry which is preliminary data.</text>
</comment>
<feature type="region of interest" description="Disordered" evidence="1">
    <location>
        <begin position="195"/>
        <end position="231"/>
    </location>
</feature>
<evidence type="ECO:0000313" key="3">
    <source>
        <dbReference type="Proteomes" id="UP001200032"/>
    </source>
</evidence>
<feature type="region of interest" description="Disordered" evidence="1">
    <location>
        <begin position="307"/>
        <end position="369"/>
    </location>
</feature>
<accession>A0ABS8RE69</accession>
<dbReference type="Proteomes" id="UP001200032">
    <property type="component" value="Unassembled WGS sequence"/>
</dbReference>
<evidence type="ECO:0000256" key="1">
    <source>
        <dbReference type="SAM" id="MobiDB-lite"/>
    </source>
</evidence>
<dbReference type="RefSeq" id="WP_231796046.1">
    <property type="nucleotide sequence ID" value="NZ_JAJPDJ010000070.1"/>
</dbReference>
<evidence type="ECO:0000313" key="2">
    <source>
        <dbReference type="EMBL" id="MCD7139322.1"/>
    </source>
</evidence>
<feature type="compositionally biased region" description="Basic and acidic residues" evidence="1">
    <location>
        <begin position="309"/>
        <end position="324"/>
    </location>
</feature>
<organism evidence="2 3">
    <name type="scientific">Limosilactobacillus balticus</name>
    <dbReference type="NCBI Taxonomy" id="2759747"/>
    <lineage>
        <taxon>Bacteria</taxon>
        <taxon>Bacillati</taxon>
        <taxon>Bacillota</taxon>
        <taxon>Bacilli</taxon>
        <taxon>Lactobacillales</taxon>
        <taxon>Lactobacillaceae</taxon>
        <taxon>Limosilactobacillus</taxon>
    </lineage>
</organism>
<gene>
    <name evidence="2" type="ORF">LTY59_08840</name>
</gene>